<evidence type="ECO:0000256" key="2">
    <source>
        <dbReference type="ARBA" id="ARBA00011255"/>
    </source>
</evidence>
<dbReference type="Proteomes" id="UP001164712">
    <property type="component" value="Chromosome"/>
</dbReference>
<dbReference type="RefSeq" id="WP_045048847.1">
    <property type="nucleotide sequence ID" value="NZ_CP114058.1"/>
</dbReference>
<keyword evidence="7" id="KW-0964">Secreted</keyword>
<accession>A0ABY7HNM4</accession>
<feature type="domain" description="Flagellar hook-associated protein 2 N-terminal" evidence="8">
    <location>
        <begin position="5"/>
        <end position="102"/>
    </location>
</feature>
<dbReference type="InterPro" id="IPR010809">
    <property type="entry name" value="FliD_C"/>
</dbReference>
<dbReference type="Pfam" id="PF07195">
    <property type="entry name" value="FliD_C"/>
    <property type="match status" value="1"/>
</dbReference>
<comment type="function">
    <text evidence="7">Required for morphogenesis and for the elongation of the flagellar filament by facilitating polymerization of the flagellin monomers at the tip of growing filament. Forms a capping structure, which prevents flagellin subunits (transported through the central channel of the flagellum) from leaking out without polymerization at the distal end.</text>
</comment>
<keyword evidence="11" id="KW-1185">Reference proteome</keyword>
<comment type="subunit">
    <text evidence="2 7">Homopentamer.</text>
</comment>
<evidence type="ECO:0000256" key="3">
    <source>
        <dbReference type="ARBA" id="ARBA00016246"/>
    </source>
</evidence>
<protein>
    <recommendedName>
        <fullName evidence="3 7">Flagellar hook-associated protein 2</fullName>
        <shortName evidence="7">HAP2</shortName>
    </recommendedName>
    <alternativeName>
        <fullName evidence="7">Flagellar cap protein</fullName>
    </alternativeName>
</protein>
<dbReference type="InterPro" id="IPR040026">
    <property type="entry name" value="FliD"/>
</dbReference>
<keyword evidence="4" id="KW-0175">Coiled coil</keyword>
<evidence type="ECO:0000256" key="1">
    <source>
        <dbReference type="ARBA" id="ARBA00009764"/>
    </source>
</evidence>
<sequence>MFDASSIDPTKIATTMAAAAVKSLDDRVARQGKTLDAQQKSLTALSTEMNRFRTSLSALDHKNDGLLRNQVTRSEEHVATVTANSTAVKGSYDIEIVQLASRSQAELTHLDDAAVKKAQGTMVLTVGKQKLAIDMSKMNSLADVQKAINSGAKDSPAITASLVRMNGQVSLMISTDHTGVENSLSLSGLPAGASYTWLQVAKDAKYTFNGKHGSSSSNTIENVIDGVTVELDKITTNGAPLNIKIDTDAKSSRDQVQKFVDAYNKLDDSLNATTVIGSKTAQRGIFASDADIVSIDRNLKNLLRSSIGGKNITDFGITADKTGHLVIDSEKLDSILRKDPKALTALFNGKDGLIKKLDKSLDPYLSKATGSFKRRQDSIDRDQLELTKSKESNDKRYQDTYDRYLAQYSRLQATMSKMNQTLSSLGLLG</sequence>
<comment type="subcellular location">
    <subcellularLocation>
        <location evidence="7">Secreted</location>
    </subcellularLocation>
    <subcellularLocation>
        <location evidence="7">Bacterial flagellum</location>
    </subcellularLocation>
</comment>
<evidence type="ECO:0000259" key="9">
    <source>
        <dbReference type="Pfam" id="PF07195"/>
    </source>
</evidence>
<comment type="function">
    <text evidence="6">Required for the morphogenesis and for the elongation of the flagellar filament by facilitating polymerization of the flagellin monomers at the tip of growing filament. Forms a capping structure, which prevents flagellin subunits (transported through the central channel of the flagellum) from leaking out without polymerization at the distal end.</text>
</comment>
<dbReference type="PANTHER" id="PTHR30288">
    <property type="entry name" value="FLAGELLAR CAP/ASSEMBLY PROTEIN FLID"/>
    <property type="match status" value="1"/>
</dbReference>
<keyword evidence="5 7" id="KW-0975">Bacterial flagellum</keyword>
<dbReference type="EMBL" id="CP114058">
    <property type="protein sequence ID" value="WAT00647.1"/>
    <property type="molecule type" value="Genomic_DNA"/>
</dbReference>
<keyword evidence="10" id="KW-0966">Cell projection</keyword>
<dbReference type="InterPro" id="IPR003481">
    <property type="entry name" value="FliD_N"/>
</dbReference>
<organism evidence="10 11">
    <name type="scientific">Rouxiella chamberiensis</name>
    <dbReference type="NCBI Taxonomy" id="1513468"/>
    <lineage>
        <taxon>Bacteria</taxon>
        <taxon>Pseudomonadati</taxon>
        <taxon>Pseudomonadota</taxon>
        <taxon>Gammaproteobacteria</taxon>
        <taxon>Enterobacterales</taxon>
        <taxon>Yersiniaceae</taxon>
        <taxon>Rouxiella</taxon>
    </lineage>
</organism>
<dbReference type="PANTHER" id="PTHR30288:SF0">
    <property type="entry name" value="FLAGELLAR HOOK-ASSOCIATED PROTEIN 2"/>
    <property type="match status" value="1"/>
</dbReference>
<evidence type="ECO:0000256" key="7">
    <source>
        <dbReference type="RuleBase" id="RU362066"/>
    </source>
</evidence>
<evidence type="ECO:0000256" key="4">
    <source>
        <dbReference type="ARBA" id="ARBA00023054"/>
    </source>
</evidence>
<proteinExistence type="inferred from homology"/>
<evidence type="ECO:0000259" key="8">
    <source>
        <dbReference type="Pfam" id="PF02465"/>
    </source>
</evidence>
<name>A0ABY7HNM4_9GAMM</name>
<evidence type="ECO:0000313" key="10">
    <source>
        <dbReference type="EMBL" id="WAT00647.1"/>
    </source>
</evidence>
<feature type="domain" description="Flagellar hook-associated protein 2 C-terminal" evidence="9">
    <location>
        <begin position="201"/>
        <end position="420"/>
    </location>
</feature>
<evidence type="ECO:0000256" key="5">
    <source>
        <dbReference type="ARBA" id="ARBA00023143"/>
    </source>
</evidence>
<evidence type="ECO:0000313" key="11">
    <source>
        <dbReference type="Proteomes" id="UP001164712"/>
    </source>
</evidence>
<keyword evidence="10" id="KW-0969">Cilium</keyword>
<gene>
    <name evidence="10" type="primary">fliD</name>
    <name evidence="10" type="ORF">O1V66_17540</name>
</gene>
<reference evidence="10" key="1">
    <citation type="submission" date="2022-12" db="EMBL/GenBank/DDBJ databases">
        <title>Complete genome sequence of an Australian strain of Rouxiella badensis DAR84756 and resolution of the R. badensis DSM100043 and R. chamberiensis DSM28324 genomes.</title>
        <authorList>
            <person name="Paul S."/>
            <person name="Anderson P.J."/>
            <person name="Maynard G."/>
            <person name="Dyall-Smith M."/>
            <person name="Kudinha T."/>
        </authorList>
    </citation>
    <scope>NUCLEOTIDE SEQUENCE</scope>
    <source>
        <strain evidence="10">DSM 28324</strain>
    </source>
</reference>
<evidence type="ECO:0000256" key="6">
    <source>
        <dbReference type="ARBA" id="ARBA00025175"/>
    </source>
</evidence>
<comment type="similarity">
    <text evidence="1 7">Belongs to the FliD family.</text>
</comment>
<keyword evidence="10" id="KW-0282">Flagellum</keyword>
<dbReference type="Pfam" id="PF02465">
    <property type="entry name" value="FliD_N"/>
    <property type="match status" value="1"/>
</dbReference>